<evidence type="ECO:0000256" key="1">
    <source>
        <dbReference type="SAM" id="SignalP"/>
    </source>
</evidence>
<sequence length="126" mass="13686">MSQVKSAKVVSFGWFFLKCVNAGNTNAICYEGLHAATGLGLEKSIKILEPNVPTHGLSTFIVAIFNVCLGRDKEASEVFQLFAAHHADLRSEAVLAMGESYSGCCQHSMRCGLTHTMKPSNFPTMM</sequence>
<keyword evidence="1" id="KW-0732">Signal</keyword>
<proteinExistence type="predicted"/>
<evidence type="ECO:0000313" key="3">
    <source>
        <dbReference type="EMBL" id="KAF2566489.1"/>
    </source>
</evidence>
<feature type="chain" id="PRO_5042775404" description="Pentatricopeptide repeat-containing protein" evidence="1">
    <location>
        <begin position="23"/>
        <end position="126"/>
    </location>
</feature>
<gene>
    <name evidence="3" type="ORF">F2Q68_00024228</name>
    <name evidence="2" type="ORF">F2Q70_00020745</name>
</gene>
<protein>
    <recommendedName>
        <fullName evidence="4">Pentatricopeptide repeat-containing protein</fullName>
    </recommendedName>
</protein>
<organism evidence="2">
    <name type="scientific">Brassica cretica</name>
    <name type="common">Mustard</name>
    <dbReference type="NCBI Taxonomy" id="69181"/>
    <lineage>
        <taxon>Eukaryota</taxon>
        <taxon>Viridiplantae</taxon>
        <taxon>Streptophyta</taxon>
        <taxon>Embryophyta</taxon>
        <taxon>Tracheophyta</taxon>
        <taxon>Spermatophyta</taxon>
        <taxon>Magnoliopsida</taxon>
        <taxon>eudicotyledons</taxon>
        <taxon>Gunneridae</taxon>
        <taxon>Pentapetalae</taxon>
        <taxon>rosids</taxon>
        <taxon>malvids</taxon>
        <taxon>Brassicales</taxon>
        <taxon>Brassicaceae</taxon>
        <taxon>Brassiceae</taxon>
        <taxon>Brassica</taxon>
    </lineage>
</organism>
<comment type="caution">
    <text evidence="2">The sequence shown here is derived from an EMBL/GenBank/DDBJ whole genome shotgun (WGS) entry which is preliminary data.</text>
</comment>
<name>A0A8S9GS50_BRACR</name>
<accession>A0A8S9GS50</accession>
<dbReference type="EMBL" id="QGKY02001925">
    <property type="protein sequence ID" value="KAF2547316.1"/>
    <property type="molecule type" value="Genomic_DNA"/>
</dbReference>
<dbReference type="EMBL" id="QGKW02001911">
    <property type="protein sequence ID" value="KAF2566489.1"/>
    <property type="molecule type" value="Genomic_DNA"/>
</dbReference>
<evidence type="ECO:0008006" key="4">
    <source>
        <dbReference type="Google" id="ProtNLM"/>
    </source>
</evidence>
<reference evidence="2" key="1">
    <citation type="submission" date="2019-12" db="EMBL/GenBank/DDBJ databases">
        <title>Genome sequencing and annotation of Brassica cretica.</title>
        <authorList>
            <person name="Studholme D.J."/>
            <person name="Sarris P.F."/>
        </authorList>
    </citation>
    <scope>NUCLEOTIDE SEQUENCE</scope>
    <source>
        <strain evidence="3">PFS-001/15</strain>
        <strain evidence="2">PFS-102/07</strain>
        <tissue evidence="2">Leaf</tissue>
    </source>
</reference>
<dbReference type="AlphaFoldDB" id="A0A8S9GS50"/>
<dbReference type="Proteomes" id="UP000712281">
    <property type="component" value="Unassembled WGS sequence"/>
</dbReference>
<feature type="signal peptide" evidence="1">
    <location>
        <begin position="1"/>
        <end position="22"/>
    </location>
</feature>
<evidence type="ECO:0000313" key="2">
    <source>
        <dbReference type="EMBL" id="KAF2547316.1"/>
    </source>
</evidence>